<evidence type="ECO:0000256" key="1">
    <source>
        <dbReference type="SAM" id="MobiDB-lite"/>
    </source>
</evidence>
<keyword evidence="3" id="KW-1185">Reference proteome</keyword>
<protein>
    <submittedName>
        <fullName evidence="2">Uncharacterized protein</fullName>
    </submittedName>
</protein>
<feature type="region of interest" description="Disordered" evidence="1">
    <location>
        <begin position="1"/>
        <end position="35"/>
    </location>
</feature>
<organism evidence="2 3">
    <name type="scientific">Penicillium flavigenum</name>
    <dbReference type="NCBI Taxonomy" id="254877"/>
    <lineage>
        <taxon>Eukaryota</taxon>
        <taxon>Fungi</taxon>
        <taxon>Dikarya</taxon>
        <taxon>Ascomycota</taxon>
        <taxon>Pezizomycotina</taxon>
        <taxon>Eurotiomycetes</taxon>
        <taxon>Eurotiomycetidae</taxon>
        <taxon>Eurotiales</taxon>
        <taxon>Aspergillaceae</taxon>
        <taxon>Penicillium</taxon>
    </lineage>
</organism>
<dbReference type="AlphaFoldDB" id="A0A1V6S971"/>
<dbReference type="OrthoDB" id="4323916at2759"/>
<sequence length="127" mass="14254">MDAQKISTDQEIEGDQQPSELPILSEKDESQETSDYVPPLVLADLERDDPKFAFPVVLLVGLYRRLWESCVSNHIDGQKLEQDNLALKEAGTHLRKDMNCHQLHHDKQLPPAALFRAGTGIFSGTTD</sequence>
<evidence type="ECO:0000313" key="3">
    <source>
        <dbReference type="Proteomes" id="UP000191342"/>
    </source>
</evidence>
<proteinExistence type="predicted"/>
<accession>A0A1V6S971</accession>
<dbReference type="EMBL" id="MLQL01000087">
    <property type="protein sequence ID" value="OQE10595.1"/>
    <property type="molecule type" value="Genomic_DNA"/>
</dbReference>
<name>A0A1V6S971_9EURO</name>
<comment type="caution">
    <text evidence="2">The sequence shown here is derived from an EMBL/GenBank/DDBJ whole genome shotgun (WGS) entry which is preliminary data.</text>
</comment>
<gene>
    <name evidence="2" type="ORF">PENFLA_c087G00657</name>
</gene>
<reference evidence="3" key="1">
    <citation type="journal article" date="2017" name="Nat. Microbiol.">
        <title>Global analysis of biosynthetic gene clusters reveals vast potential of secondary metabolite production in Penicillium species.</title>
        <authorList>
            <person name="Nielsen J.C."/>
            <person name="Grijseels S."/>
            <person name="Prigent S."/>
            <person name="Ji B."/>
            <person name="Dainat J."/>
            <person name="Nielsen K.F."/>
            <person name="Frisvad J.C."/>
            <person name="Workman M."/>
            <person name="Nielsen J."/>
        </authorList>
    </citation>
    <scope>NUCLEOTIDE SEQUENCE [LARGE SCALE GENOMIC DNA]</scope>
    <source>
        <strain evidence="3">IBT 14082</strain>
    </source>
</reference>
<evidence type="ECO:0000313" key="2">
    <source>
        <dbReference type="EMBL" id="OQE10595.1"/>
    </source>
</evidence>
<dbReference type="Proteomes" id="UP000191342">
    <property type="component" value="Unassembled WGS sequence"/>
</dbReference>